<sequence>MTTETAPLRPTLLSRPLPIAIFIIIALILDQIIKIAVDNYLPLEEAVHVVPMLALYRTYNTGVAFSMLDHMDGWFIVTMRLAICAFVIWLWRRTPADRTFAHAGFAFIIAGALGNLFDRFLYGHVIDYILFYTSTWSFAVFNLADSFITIGAGCVILDEILGSIRKKPEQPKI</sequence>
<name>A0A6A8A275_9HYPH</name>
<feature type="transmembrane region" description="Helical" evidence="9">
    <location>
        <begin position="73"/>
        <end position="92"/>
    </location>
</feature>
<feature type="active site" evidence="9">
    <location>
        <position position="127"/>
    </location>
</feature>
<evidence type="ECO:0000256" key="2">
    <source>
        <dbReference type="ARBA" id="ARBA00022475"/>
    </source>
</evidence>
<comment type="similarity">
    <text evidence="1 9 11">Belongs to the peptidase A8 family.</text>
</comment>
<evidence type="ECO:0000313" key="12">
    <source>
        <dbReference type="EMBL" id="MQY44729.1"/>
    </source>
</evidence>
<comment type="function">
    <text evidence="9 10">This protein specifically catalyzes the removal of signal peptides from prolipoproteins.</text>
</comment>
<feature type="transmembrane region" description="Helical" evidence="9">
    <location>
        <begin position="12"/>
        <end position="33"/>
    </location>
</feature>
<dbReference type="GO" id="GO:0006508">
    <property type="term" value="P:proteolysis"/>
    <property type="evidence" value="ECO:0007669"/>
    <property type="project" value="UniProtKB-KW"/>
</dbReference>
<dbReference type="PANTHER" id="PTHR33695:SF1">
    <property type="entry name" value="LIPOPROTEIN SIGNAL PEPTIDASE"/>
    <property type="match status" value="1"/>
</dbReference>
<keyword evidence="6 9" id="KW-0378">Hydrolase</keyword>
<evidence type="ECO:0000256" key="7">
    <source>
        <dbReference type="ARBA" id="ARBA00022989"/>
    </source>
</evidence>
<reference evidence="12 13" key="1">
    <citation type="submission" date="2019-11" db="EMBL/GenBank/DDBJ databases">
        <title>Genome analysis of Rhizobacterium cereale a novel genus and species isolated from maize roots in North Spain.</title>
        <authorList>
            <person name="Menendez E."/>
            <person name="Flores-Felix J.D."/>
            <person name="Ramirez-Bahena M.-H."/>
            <person name="Igual J.M."/>
            <person name="Garcia-Fraile P."/>
            <person name="Peix A."/>
            <person name="Velazquez E."/>
        </authorList>
    </citation>
    <scope>NUCLEOTIDE SEQUENCE [LARGE SCALE GENOMIC DNA]</scope>
    <source>
        <strain evidence="12 13">RZME27</strain>
    </source>
</reference>
<dbReference type="Pfam" id="PF01252">
    <property type="entry name" value="Peptidase_A8"/>
    <property type="match status" value="1"/>
</dbReference>
<dbReference type="PRINTS" id="PR00781">
    <property type="entry name" value="LIPOSIGPTASE"/>
</dbReference>
<evidence type="ECO:0000256" key="4">
    <source>
        <dbReference type="ARBA" id="ARBA00022692"/>
    </source>
</evidence>
<dbReference type="UniPathway" id="UPA00665"/>
<keyword evidence="13" id="KW-1185">Reference proteome</keyword>
<evidence type="ECO:0000256" key="11">
    <source>
        <dbReference type="RuleBase" id="RU004181"/>
    </source>
</evidence>
<evidence type="ECO:0000313" key="13">
    <source>
        <dbReference type="Proteomes" id="UP000435138"/>
    </source>
</evidence>
<dbReference type="HAMAP" id="MF_00161">
    <property type="entry name" value="LspA"/>
    <property type="match status" value="1"/>
</dbReference>
<dbReference type="PANTHER" id="PTHR33695">
    <property type="entry name" value="LIPOPROTEIN SIGNAL PEPTIDASE"/>
    <property type="match status" value="1"/>
</dbReference>
<feature type="transmembrane region" description="Helical" evidence="9">
    <location>
        <begin position="129"/>
        <end position="157"/>
    </location>
</feature>
<feature type="active site" evidence="9">
    <location>
        <position position="145"/>
    </location>
</feature>
<keyword evidence="2 9" id="KW-1003">Cell membrane</keyword>
<dbReference type="EC" id="3.4.23.36" evidence="9"/>
<evidence type="ECO:0000256" key="9">
    <source>
        <dbReference type="HAMAP-Rule" id="MF_00161"/>
    </source>
</evidence>
<comment type="catalytic activity">
    <reaction evidence="9 10">
        <text>Release of signal peptides from bacterial membrane prolipoproteins. Hydrolyzes -Xaa-Yaa-Zaa-|-(S,diacylglyceryl)Cys-, in which Xaa is hydrophobic (preferably Leu), and Yaa (Ala or Ser) and Zaa (Gly or Ala) have small, neutral side chains.</text>
        <dbReference type="EC" id="3.4.23.36"/>
    </reaction>
</comment>
<dbReference type="PROSITE" id="PS00855">
    <property type="entry name" value="SPASE_II"/>
    <property type="match status" value="1"/>
</dbReference>
<evidence type="ECO:0000256" key="1">
    <source>
        <dbReference type="ARBA" id="ARBA00006139"/>
    </source>
</evidence>
<keyword evidence="7 9" id="KW-1133">Transmembrane helix</keyword>
<feature type="transmembrane region" description="Helical" evidence="9">
    <location>
        <begin position="99"/>
        <end position="117"/>
    </location>
</feature>
<dbReference type="NCBIfam" id="TIGR00077">
    <property type="entry name" value="lspA"/>
    <property type="match status" value="1"/>
</dbReference>
<dbReference type="Proteomes" id="UP000435138">
    <property type="component" value="Unassembled WGS sequence"/>
</dbReference>
<dbReference type="GO" id="GO:0005886">
    <property type="term" value="C:plasma membrane"/>
    <property type="evidence" value="ECO:0007669"/>
    <property type="project" value="UniProtKB-SubCell"/>
</dbReference>
<dbReference type="InterPro" id="IPR001872">
    <property type="entry name" value="Peptidase_A8"/>
</dbReference>
<keyword evidence="5 9" id="KW-0064">Aspartyl protease</keyword>
<dbReference type="EMBL" id="WIXI01000022">
    <property type="protein sequence ID" value="MQY44729.1"/>
    <property type="molecule type" value="Genomic_DNA"/>
</dbReference>
<comment type="subcellular location">
    <subcellularLocation>
        <location evidence="9">Cell membrane</location>
        <topology evidence="9">Multi-pass membrane protein</topology>
    </subcellularLocation>
</comment>
<dbReference type="AlphaFoldDB" id="A0A6A8A275"/>
<accession>A0A6A8A275</accession>
<gene>
    <name evidence="9" type="primary">lspA</name>
    <name evidence="12" type="ORF">GAO09_01400</name>
</gene>
<evidence type="ECO:0000256" key="5">
    <source>
        <dbReference type="ARBA" id="ARBA00022750"/>
    </source>
</evidence>
<proteinExistence type="inferred from homology"/>
<evidence type="ECO:0000256" key="8">
    <source>
        <dbReference type="ARBA" id="ARBA00023136"/>
    </source>
</evidence>
<evidence type="ECO:0000256" key="6">
    <source>
        <dbReference type="ARBA" id="ARBA00022801"/>
    </source>
</evidence>
<dbReference type="RefSeq" id="WP_153352275.1">
    <property type="nucleotide sequence ID" value="NZ_JAYKOO010000003.1"/>
</dbReference>
<keyword evidence="3 9" id="KW-0645">Protease</keyword>
<evidence type="ECO:0000256" key="3">
    <source>
        <dbReference type="ARBA" id="ARBA00022670"/>
    </source>
</evidence>
<keyword evidence="4 9" id="KW-0812">Transmembrane</keyword>
<keyword evidence="8 9" id="KW-0472">Membrane</keyword>
<dbReference type="GO" id="GO:0004190">
    <property type="term" value="F:aspartic-type endopeptidase activity"/>
    <property type="evidence" value="ECO:0007669"/>
    <property type="project" value="UniProtKB-UniRule"/>
</dbReference>
<comment type="caution">
    <text evidence="12">The sequence shown here is derived from an EMBL/GenBank/DDBJ whole genome shotgun (WGS) entry which is preliminary data.</text>
</comment>
<protein>
    <recommendedName>
        <fullName evidence="9">Lipoprotein signal peptidase</fullName>
        <ecNumber evidence="9">3.4.23.36</ecNumber>
    </recommendedName>
    <alternativeName>
        <fullName evidence="9">Prolipoprotein signal peptidase</fullName>
    </alternativeName>
    <alternativeName>
        <fullName evidence="9">Signal peptidase II</fullName>
        <shortName evidence="9">SPase II</shortName>
    </alternativeName>
</protein>
<organism evidence="12 13">
    <name type="scientific">Endobacterium cereale</name>
    <dbReference type="NCBI Taxonomy" id="2663029"/>
    <lineage>
        <taxon>Bacteria</taxon>
        <taxon>Pseudomonadati</taxon>
        <taxon>Pseudomonadota</taxon>
        <taxon>Alphaproteobacteria</taxon>
        <taxon>Hyphomicrobiales</taxon>
        <taxon>Rhizobiaceae</taxon>
        <taxon>Endobacterium</taxon>
    </lineage>
</organism>
<evidence type="ECO:0000256" key="10">
    <source>
        <dbReference type="RuleBase" id="RU000594"/>
    </source>
</evidence>
<comment type="pathway">
    <text evidence="9">Protein modification; lipoprotein biosynthesis (signal peptide cleavage).</text>
</comment>